<gene>
    <name evidence="4" type="primary">chd1</name>
    <name evidence="4" type="ORF">GCM10007391_16840</name>
</gene>
<name>A0A918JJ85_9ALTE</name>
<dbReference type="InterPro" id="IPR023198">
    <property type="entry name" value="PGP-like_dom2"/>
</dbReference>
<comment type="caution">
    <text evidence="4">The sequence shown here is derived from an EMBL/GenBank/DDBJ whole genome shotgun (WGS) entry which is preliminary data.</text>
</comment>
<dbReference type="Gene3D" id="3.40.50.1000">
    <property type="entry name" value="HAD superfamily/HAD-like"/>
    <property type="match status" value="1"/>
</dbReference>
<evidence type="ECO:0000256" key="3">
    <source>
        <dbReference type="RuleBase" id="RU368077"/>
    </source>
</evidence>
<keyword evidence="5" id="KW-1185">Reference proteome</keyword>
<dbReference type="AlphaFoldDB" id="A0A918JJ85"/>
<dbReference type="RefSeq" id="WP_189405329.1">
    <property type="nucleotide sequence ID" value="NZ_BMXP01000003.1"/>
</dbReference>
<dbReference type="EC" id="3.8.1.2" evidence="3"/>
<dbReference type="PRINTS" id="PR00413">
    <property type="entry name" value="HADHALOGNASE"/>
</dbReference>
<dbReference type="EMBL" id="BMXP01000003">
    <property type="protein sequence ID" value="GGW83867.1"/>
    <property type="molecule type" value="Genomic_DNA"/>
</dbReference>
<evidence type="ECO:0000256" key="1">
    <source>
        <dbReference type="ARBA" id="ARBA00008106"/>
    </source>
</evidence>
<dbReference type="SUPFAM" id="SSF56784">
    <property type="entry name" value="HAD-like"/>
    <property type="match status" value="1"/>
</dbReference>
<protein>
    <recommendedName>
        <fullName evidence="3">(S)-2-haloacid dehalogenase</fullName>
        <ecNumber evidence="3">3.8.1.2</ecNumber>
    </recommendedName>
    <alternativeName>
        <fullName evidence="3">2-haloalkanoic acid dehalogenase</fullName>
    </alternativeName>
    <alternativeName>
        <fullName evidence="3">Halocarboxylic acid halidohydrolase</fullName>
    </alternativeName>
    <alternativeName>
        <fullName evidence="3">L-2-haloacid dehalogenase</fullName>
    </alternativeName>
</protein>
<keyword evidence="2 3" id="KW-0378">Hydrolase</keyword>
<dbReference type="Proteomes" id="UP000631300">
    <property type="component" value="Unassembled WGS sequence"/>
</dbReference>
<accession>A0A918JJ85</accession>
<comment type="catalytic activity">
    <reaction evidence="3">
        <text>an (S)-2-haloacid + H2O = a (2R)-2-hydroxycarboxylate + a halide anion + H(+)</text>
        <dbReference type="Rhea" id="RHEA:11192"/>
        <dbReference type="ChEBI" id="CHEBI:15377"/>
        <dbReference type="ChEBI" id="CHEBI:15378"/>
        <dbReference type="ChEBI" id="CHEBI:16042"/>
        <dbReference type="ChEBI" id="CHEBI:58314"/>
        <dbReference type="ChEBI" id="CHEBI:137405"/>
        <dbReference type="EC" id="3.8.1.2"/>
    </reaction>
</comment>
<dbReference type="Gene3D" id="1.10.150.240">
    <property type="entry name" value="Putative phosphatase, domain 2"/>
    <property type="match status" value="1"/>
</dbReference>
<dbReference type="SFLD" id="SFLDG01129">
    <property type="entry name" value="C1.5:_HAD__Beta-PGM__Phosphata"/>
    <property type="match status" value="1"/>
</dbReference>
<dbReference type="InterPro" id="IPR023214">
    <property type="entry name" value="HAD_sf"/>
</dbReference>
<dbReference type="PANTHER" id="PTHR43316">
    <property type="entry name" value="HYDROLASE, HALOACID DELAHOGENASE-RELATED"/>
    <property type="match status" value="1"/>
</dbReference>
<reference evidence="4" key="2">
    <citation type="submission" date="2020-09" db="EMBL/GenBank/DDBJ databases">
        <authorList>
            <person name="Sun Q."/>
            <person name="Kim S."/>
        </authorList>
    </citation>
    <scope>NUCLEOTIDE SEQUENCE</scope>
    <source>
        <strain evidence="4">KCTC 22164</strain>
    </source>
</reference>
<reference evidence="4" key="1">
    <citation type="journal article" date="2014" name="Int. J. Syst. Evol. Microbiol.">
        <title>Complete genome sequence of Corynebacterium casei LMG S-19264T (=DSM 44701T), isolated from a smear-ripened cheese.</title>
        <authorList>
            <consortium name="US DOE Joint Genome Institute (JGI-PGF)"/>
            <person name="Walter F."/>
            <person name="Albersmeier A."/>
            <person name="Kalinowski J."/>
            <person name="Ruckert C."/>
        </authorList>
    </citation>
    <scope>NUCLEOTIDE SEQUENCE</scope>
    <source>
        <strain evidence="4">KCTC 22164</strain>
    </source>
</reference>
<dbReference type="InterPro" id="IPR051540">
    <property type="entry name" value="S-2-haloacid_dehalogenase"/>
</dbReference>
<organism evidence="4 5">
    <name type="scientific">Alteromonas halophila</name>
    <dbReference type="NCBI Taxonomy" id="516698"/>
    <lineage>
        <taxon>Bacteria</taxon>
        <taxon>Pseudomonadati</taxon>
        <taxon>Pseudomonadota</taxon>
        <taxon>Gammaproteobacteria</taxon>
        <taxon>Alteromonadales</taxon>
        <taxon>Alteromonadaceae</taxon>
        <taxon>Alteromonas/Salinimonas group</taxon>
        <taxon>Alteromonas</taxon>
    </lineage>
</organism>
<sequence length="227" mass="24901">MRLVPRVLFFDVNETLLDLNHVKHAVADTLAGKEEKVDLWFSTLLHHSLVEMTTGQFHDFTDIGVAALQMVAHSMDISLSEEQARQTIATPMTQLPAHPDVPDALTRLKAAGYTLVAFSNSSEKGLRAQLAYAGIRDHFDGVLSVQQVKTYKPLKTAYEWACAQTDVQAAESLMIAAHGWDLCGAANAGMQTAFIARPGKMPYPLGPMPDIKENNLTALADRLSRDN</sequence>
<dbReference type="SFLD" id="SFLDS00003">
    <property type="entry name" value="Haloacid_Dehalogenase"/>
    <property type="match status" value="1"/>
</dbReference>
<dbReference type="InterPro" id="IPR006439">
    <property type="entry name" value="HAD-SF_hydro_IA"/>
</dbReference>
<comment type="similarity">
    <text evidence="1 3">Belongs to the HAD-like hydrolase superfamily. S-2-haloalkanoic acid dehalogenase family.</text>
</comment>
<dbReference type="InterPro" id="IPR006328">
    <property type="entry name" value="2-HAD"/>
</dbReference>
<dbReference type="NCBIfam" id="TIGR01428">
    <property type="entry name" value="HAD_type_II"/>
    <property type="match status" value="1"/>
</dbReference>
<dbReference type="InterPro" id="IPR036412">
    <property type="entry name" value="HAD-like_sf"/>
</dbReference>
<dbReference type="GO" id="GO:0018784">
    <property type="term" value="F:(S)-2-haloacid dehalogenase activity"/>
    <property type="evidence" value="ECO:0007669"/>
    <property type="project" value="UniProtKB-UniRule"/>
</dbReference>
<comment type="function">
    <text evidence="3">Catalyzes the hydrolytic dehalogenation of small (S)-2-haloalkanoic acids to yield the corresponding (R)-2-hydroxyalkanoic acids.</text>
</comment>
<evidence type="ECO:0000313" key="4">
    <source>
        <dbReference type="EMBL" id="GGW83867.1"/>
    </source>
</evidence>
<dbReference type="CDD" id="cd02588">
    <property type="entry name" value="HAD_L2-DEX"/>
    <property type="match status" value="1"/>
</dbReference>
<evidence type="ECO:0000256" key="2">
    <source>
        <dbReference type="ARBA" id="ARBA00022801"/>
    </source>
</evidence>
<dbReference type="NCBIfam" id="TIGR01493">
    <property type="entry name" value="HAD-SF-IA-v2"/>
    <property type="match status" value="1"/>
</dbReference>
<dbReference type="PANTHER" id="PTHR43316:SF3">
    <property type="entry name" value="HALOACID DEHALOGENASE, TYPE II (AFU_ORTHOLOGUE AFUA_2G07750)-RELATED"/>
    <property type="match status" value="1"/>
</dbReference>
<proteinExistence type="inferred from homology"/>
<evidence type="ECO:0000313" key="5">
    <source>
        <dbReference type="Proteomes" id="UP000631300"/>
    </source>
</evidence>
<dbReference type="Pfam" id="PF00702">
    <property type="entry name" value="Hydrolase"/>
    <property type="match status" value="1"/>
</dbReference>